<evidence type="ECO:0000256" key="4">
    <source>
        <dbReference type="ARBA" id="ARBA00023242"/>
    </source>
</evidence>
<keyword evidence="2" id="KW-0677">Repeat</keyword>
<evidence type="ECO:0000259" key="6">
    <source>
        <dbReference type="PROSITE" id="PS50090"/>
    </source>
</evidence>
<feature type="region of interest" description="Disordered" evidence="5">
    <location>
        <begin position="281"/>
        <end position="303"/>
    </location>
</feature>
<dbReference type="Gene3D" id="1.10.10.60">
    <property type="entry name" value="Homeodomain-like"/>
    <property type="match status" value="2"/>
</dbReference>
<keyword evidence="8" id="KW-1185">Reference proteome</keyword>
<sequence>MGRPPCCDKEGVKKGPWTPEEDIILVSYIQEHGPGNWRTVPTNTGLLRCSKSCRLRWTNYLRPGIKRGNFTDQEEKMIIHLQALLGNRWAAIASYLPQRTDNDIKNYWNTYLKKKLNKLETGLSAAHSREGFSSTTSQSMSRGQWERRLQTDIHMAKQALSEALSPDKPPTTLSDFESSNSPVSCNKPPQGSSSYASSTENIARLLKGWMRNPAKPARKSSATATATTTQNNSLRKICAGNESASSEGTQSAANYNSGMEMCEAALESLFGFESFESSNSDLSGSVSPDASLFQDESKPDTPNVDQLPLSLLEKWLFDESAISTTQGKEQQLISNYNDMTLVQNADFFSS</sequence>
<evidence type="ECO:0000256" key="2">
    <source>
        <dbReference type="ARBA" id="ARBA00022737"/>
    </source>
</evidence>
<gene>
    <name evidence="9" type="primary">LOC107415546</name>
</gene>
<comment type="subcellular location">
    <subcellularLocation>
        <location evidence="1">Nucleus</location>
    </subcellularLocation>
</comment>
<feature type="region of interest" description="Disordered" evidence="5">
    <location>
        <begin position="162"/>
        <end position="198"/>
    </location>
</feature>
<dbReference type="PROSITE" id="PS50090">
    <property type="entry name" value="MYB_LIKE"/>
    <property type="match status" value="2"/>
</dbReference>
<dbReference type="PANTHER" id="PTHR10641:SF1063">
    <property type="entry name" value="TRANSCRIPTION FACTOR MYB30"/>
    <property type="match status" value="1"/>
</dbReference>
<dbReference type="GO" id="GO:0003677">
    <property type="term" value="F:DNA binding"/>
    <property type="evidence" value="ECO:0007669"/>
    <property type="project" value="UniProtKB-KW"/>
</dbReference>
<feature type="domain" description="HTH myb-type" evidence="7">
    <location>
        <begin position="9"/>
        <end position="65"/>
    </location>
</feature>
<evidence type="ECO:0000256" key="1">
    <source>
        <dbReference type="ARBA" id="ARBA00004123"/>
    </source>
</evidence>
<evidence type="ECO:0000256" key="3">
    <source>
        <dbReference type="ARBA" id="ARBA00023125"/>
    </source>
</evidence>
<dbReference type="PANTHER" id="PTHR10641">
    <property type="entry name" value="MYB FAMILY TRANSCRIPTION FACTOR"/>
    <property type="match status" value="1"/>
</dbReference>
<reference evidence="9" key="1">
    <citation type="submission" date="2025-08" db="UniProtKB">
        <authorList>
            <consortium name="RefSeq"/>
        </authorList>
    </citation>
    <scope>IDENTIFICATION</scope>
    <source>
        <tissue evidence="9">Seedling</tissue>
    </source>
</reference>
<dbReference type="CDD" id="cd00167">
    <property type="entry name" value="SANT"/>
    <property type="match status" value="2"/>
</dbReference>
<feature type="domain" description="Myb-like" evidence="6">
    <location>
        <begin position="62"/>
        <end position="112"/>
    </location>
</feature>
<name>A0A6P3ZV43_ZIZJJ</name>
<dbReference type="SMART" id="SM00717">
    <property type="entry name" value="SANT"/>
    <property type="match status" value="2"/>
</dbReference>
<keyword evidence="3" id="KW-0238">DNA-binding</keyword>
<dbReference type="PROSITE" id="PS51294">
    <property type="entry name" value="HTH_MYB"/>
    <property type="match status" value="2"/>
</dbReference>
<accession>A0A6P3ZV43</accession>
<dbReference type="Pfam" id="PF00249">
    <property type="entry name" value="Myb_DNA-binding"/>
    <property type="match status" value="2"/>
</dbReference>
<evidence type="ECO:0000256" key="5">
    <source>
        <dbReference type="SAM" id="MobiDB-lite"/>
    </source>
</evidence>
<feature type="compositionally biased region" description="Low complexity" evidence="5">
    <location>
        <begin position="213"/>
        <end position="229"/>
    </location>
</feature>
<proteinExistence type="predicted"/>
<organism evidence="8 9">
    <name type="scientific">Ziziphus jujuba</name>
    <name type="common">Chinese jujube</name>
    <name type="synonym">Ziziphus sativa</name>
    <dbReference type="NCBI Taxonomy" id="326968"/>
    <lineage>
        <taxon>Eukaryota</taxon>
        <taxon>Viridiplantae</taxon>
        <taxon>Streptophyta</taxon>
        <taxon>Embryophyta</taxon>
        <taxon>Tracheophyta</taxon>
        <taxon>Spermatophyta</taxon>
        <taxon>Magnoliopsida</taxon>
        <taxon>eudicotyledons</taxon>
        <taxon>Gunneridae</taxon>
        <taxon>Pentapetalae</taxon>
        <taxon>rosids</taxon>
        <taxon>fabids</taxon>
        <taxon>Rosales</taxon>
        <taxon>Rhamnaceae</taxon>
        <taxon>Paliureae</taxon>
        <taxon>Ziziphus</taxon>
    </lineage>
</organism>
<dbReference type="RefSeq" id="XP_015879369.1">
    <property type="nucleotide sequence ID" value="XM_016023883.4"/>
</dbReference>
<dbReference type="AlphaFoldDB" id="A0A6P3ZV43"/>
<dbReference type="InterPro" id="IPR017930">
    <property type="entry name" value="Myb_dom"/>
</dbReference>
<dbReference type="Proteomes" id="UP001652623">
    <property type="component" value="Chromosome 4"/>
</dbReference>
<evidence type="ECO:0000313" key="8">
    <source>
        <dbReference type="Proteomes" id="UP001652623"/>
    </source>
</evidence>
<feature type="compositionally biased region" description="Polar residues" evidence="5">
    <location>
        <begin position="171"/>
        <end position="198"/>
    </location>
</feature>
<dbReference type="GO" id="GO:0005634">
    <property type="term" value="C:nucleus"/>
    <property type="evidence" value="ECO:0007669"/>
    <property type="project" value="UniProtKB-SubCell"/>
</dbReference>
<protein>
    <submittedName>
        <fullName evidence="9">Myb-related protein 306</fullName>
    </submittedName>
</protein>
<dbReference type="InterPro" id="IPR009057">
    <property type="entry name" value="Homeodomain-like_sf"/>
</dbReference>
<feature type="domain" description="Myb-like" evidence="6">
    <location>
        <begin position="9"/>
        <end position="61"/>
    </location>
</feature>
<evidence type="ECO:0000259" key="7">
    <source>
        <dbReference type="PROSITE" id="PS51294"/>
    </source>
</evidence>
<dbReference type="KEGG" id="zju:107415546"/>
<feature type="region of interest" description="Disordered" evidence="5">
    <location>
        <begin position="213"/>
        <end position="234"/>
    </location>
</feature>
<dbReference type="SUPFAM" id="SSF46689">
    <property type="entry name" value="Homeodomain-like"/>
    <property type="match status" value="1"/>
</dbReference>
<dbReference type="InterPro" id="IPR001005">
    <property type="entry name" value="SANT/Myb"/>
</dbReference>
<feature type="region of interest" description="Disordered" evidence="5">
    <location>
        <begin position="125"/>
        <end position="145"/>
    </location>
</feature>
<dbReference type="FunCoup" id="A0A6P3ZV43">
    <property type="interactions" value="233"/>
</dbReference>
<dbReference type="FunFam" id="1.10.10.60:FF:000001">
    <property type="entry name" value="MYB-related transcription factor"/>
    <property type="match status" value="1"/>
</dbReference>
<evidence type="ECO:0000313" key="9">
    <source>
        <dbReference type="RefSeq" id="XP_015879369.1"/>
    </source>
</evidence>
<dbReference type="GO" id="GO:0009733">
    <property type="term" value="P:response to auxin"/>
    <property type="evidence" value="ECO:0007669"/>
    <property type="project" value="TreeGrafter"/>
</dbReference>
<feature type="domain" description="HTH myb-type" evidence="7">
    <location>
        <begin position="66"/>
        <end position="116"/>
    </location>
</feature>
<dbReference type="InterPro" id="IPR015495">
    <property type="entry name" value="Myb_TF_plants"/>
</dbReference>
<keyword evidence="4" id="KW-0539">Nucleus</keyword>
<dbReference type="InParanoid" id="A0A6P3ZV43"/>
<dbReference type="GeneID" id="107415546"/>
<feature type="compositionally biased region" description="Polar residues" evidence="5">
    <location>
        <begin position="131"/>
        <end position="142"/>
    </location>
</feature>